<organism evidence="1 2">
    <name type="scientific">Nematocida displodere</name>
    <dbReference type="NCBI Taxonomy" id="1805483"/>
    <lineage>
        <taxon>Eukaryota</taxon>
        <taxon>Fungi</taxon>
        <taxon>Fungi incertae sedis</taxon>
        <taxon>Microsporidia</taxon>
        <taxon>Nematocida</taxon>
    </lineage>
</organism>
<proteinExistence type="predicted"/>
<evidence type="ECO:0008006" key="3">
    <source>
        <dbReference type="Google" id="ProtNLM"/>
    </source>
</evidence>
<dbReference type="AlphaFoldDB" id="A0A177EIC4"/>
<dbReference type="Proteomes" id="UP000185944">
    <property type="component" value="Unassembled WGS sequence"/>
</dbReference>
<sequence>MVLFFFRHPFQSVIPRQPPTATTPSLKVKEKQLLLFMLPTEEPYHYLQKKVGAIIEELTNELNDNVAEFKRLSKETYDVEEKIHLSRGSYVRVNREIEAEIKKQQEVERVLEYFDSEIEKIREAIHSQKTEGSEAIHYGAVGDIDGLINEFNSLVCTLDIGVPNSINILLNENMNLINYAEALIHKASSKRALSQKSH</sequence>
<evidence type="ECO:0000313" key="1">
    <source>
        <dbReference type="EMBL" id="OAG31140.1"/>
    </source>
</evidence>
<dbReference type="OrthoDB" id="2191708at2759"/>
<keyword evidence="2" id="KW-1185">Reference proteome</keyword>
<dbReference type="RefSeq" id="XP_067544864.1">
    <property type="nucleotide sequence ID" value="XM_067689332.1"/>
</dbReference>
<reference evidence="1 2" key="1">
    <citation type="submission" date="2016-02" db="EMBL/GenBank/DDBJ databases">
        <title>Discovery of a natural microsporidian pathogen with a broad tissue tropism in Caenorhabditis elegans.</title>
        <authorList>
            <person name="Luallen R.J."/>
            <person name="Reinke A.W."/>
            <person name="Tong L."/>
            <person name="Botts M.R."/>
            <person name="Felix M.-A."/>
            <person name="Troemel E.R."/>
        </authorList>
    </citation>
    <scope>NUCLEOTIDE SEQUENCE [LARGE SCALE GENOMIC DNA]</scope>
    <source>
        <strain evidence="1 2">JUm2807</strain>
    </source>
</reference>
<comment type="caution">
    <text evidence="1">The sequence shown here is derived from an EMBL/GenBank/DDBJ whole genome shotgun (WGS) entry which is preliminary data.</text>
</comment>
<protein>
    <recommendedName>
        <fullName evidence="3">Nucleoporin NSP1-like C-terminal domain-containing protein</fullName>
    </recommendedName>
</protein>
<gene>
    <name evidence="1" type="ORF">NEDG_01914</name>
</gene>
<name>A0A177EIC4_9MICR</name>
<dbReference type="GeneID" id="93648264"/>
<accession>A0A177EIC4</accession>
<evidence type="ECO:0000313" key="2">
    <source>
        <dbReference type="Proteomes" id="UP000185944"/>
    </source>
</evidence>
<dbReference type="EMBL" id="LTDL01000022">
    <property type="protein sequence ID" value="OAG31140.1"/>
    <property type="molecule type" value="Genomic_DNA"/>
</dbReference>
<dbReference type="VEuPathDB" id="MicrosporidiaDB:NEDG_01914"/>